<dbReference type="SMART" id="SM00382">
    <property type="entry name" value="AAA"/>
    <property type="match status" value="1"/>
</dbReference>
<evidence type="ECO:0000256" key="7">
    <source>
        <dbReference type="ARBA" id="ARBA00023065"/>
    </source>
</evidence>
<dbReference type="EMBL" id="QPGA01000026">
    <property type="protein sequence ID" value="RDE50117.1"/>
    <property type="molecule type" value="Genomic_DNA"/>
</dbReference>
<gene>
    <name evidence="10" type="ORF">DVS81_13230</name>
</gene>
<dbReference type="InterPro" id="IPR027417">
    <property type="entry name" value="P-loop_NTPase"/>
</dbReference>
<dbReference type="GO" id="GO:0015408">
    <property type="term" value="F:ABC-type ferric iron transporter activity"/>
    <property type="evidence" value="ECO:0007669"/>
    <property type="project" value="InterPro"/>
</dbReference>
<organism evidence="10 11">
    <name type="scientific">Candidatus Accumulibacter meliphilus</name>
    <dbReference type="NCBI Taxonomy" id="2211374"/>
    <lineage>
        <taxon>Bacteria</taxon>
        <taxon>Pseudomonadati</taxon>
        <taxon>Pseudomonadota</taxon>
        <taxon>Betaproteobacteria</taxon>
        <taxon>Candidatus Accumulibacter</taxon>
    </lineage>
</organism>
<accession>A0A369XPJ1</accession>
<keyword evidence="5 10" id="KW-0067">ATP-binding</keyword>
<dbReference type="SUPFAM" id="SSF50331">
    <property type="entry name" value="MOP-like"/>
    <property type="match status" value="1"/>
</dbReference>
<keyword evidence="7" id="KW-0406">Ion transport</keyword>
<dbReference type="AlphaFoldDB" id="A0A369XPJ1"/>
<keyword evidence="3" id="KW-0410">Iron transport</keyword>
<evidence type="ECO:0000256" key="4">
    <source>
        <dbReference type="ARBA" id="ARBA00022741"/>
    </source>
</evidence>
<evidence type="ECO:0000256" key="2">
    <source>
        <dbReference type="ARBA" id="ARBA00022475"/>
    </source>
</evidence>
<sequence>MKLVARLEQSAPIPLAADIACDSGELLALVGPSGSGKSTILRCLAGLHRPSGGSVRCGDETWFDASRGVDVSPQQRRVGFVFQHYALFPHLSALANVMVALQHLPTRERAAHARHWLARSKLEGLETRRPAELSGGQQQRVAIARALAREPQVLLLDEPFSALDQVTRRKLLRQLIELRRSLAIPIILVTHDLEEAALLADSMTVLHHGHTLQTAAPDELLARPVSALVARLTDQPNLFGATVSAQSAATDTTLIDWLGQPLQASHHAAFAVGDRVCWVLPEAGVILVRDHQADRENTFAATVSERLAWRGHATVTAYIADHRDVALSFAIGTAVAQRRGIVPGARIALQLQKAAICLTPADPAIGTHGSINADPTGELRK</sequence>
<dbReference type="Gene3D" id="3.40.50.300">
    <property type="entry name" value="P-loop containing nucleotide triphosphate hydrolases"/>
    <property type="match status" value="1"/>
</dbReference>
<dbReference type="InterPro" id="IPR015853">
    <property type="entry name" value="ABC_transpr_FbpC"/>
</dbReference>
<dbReference type="InterPro" id="IPR003593">
    <property type="entry name" value="AAA+_ATPase"/>
</dbReference>
<evidence type="ECO:0000259" key="9">
    <source>
        <dbReference type="PROSITE" id="PS50893"/>
    </source>
</evidence>
<feature type="domain" description="ABC transporter" evidence="9">
    <location>
        <begin position="1"/>
        <end position="233"/>
    </location>
</feature>
<comment type="caution">
    <text evidence="10">The sequence shown here is derived from an EMBL/GenBank/DDBJ whole genome shotgun (WGS) entry which is preliminary data.</text>
</comment>
<dbReference type="PANTHER" id="PTHR42781:SF4">
    <property type="entry name" value="SPERMIDINE_PUTRESCINE IMPORT ATP-BINDING PROTEIN POTA"/>
    <property type="match status" value="1"/>
</dbReference>
<name>A0A369XPJ1_9PROT</name>
<keyword evidence="8" id="KW-0472">Membrane</keyword>
<dbReference type="PANTHER" id="PTHR42781">
    <property type="entry name" value="SPERMIDINE/PUTRESCINE IMPORT ATP-BINDING PROTEIN POTA"/>
    <property type="match status" value="1"/>
</dbReference>
<keyword evidence="1" id="KW-0813">Transport</keyword>
<dbReference type="GO" id="GO:0016887">
    <property type="term" value="F:ATP hydrolysis activity"/>
    <property type="evidence" value="ECO:0007669"/>
    <property type="project" value="InterPro"/>
</dbReference>
<evidence type="ECO:0000313" key="11">
    <source>
        <dbReference type="Proteomes" id="UP000253831"/>
    </source>
</evidence>
<dbReference type="PROSITE" id="PS50893">
    <property type="entry name" value="ABC_TRANSPORTER_2"/>
    <property type="match status" value="1"/>
</dbReference>
<evidence type="ECO:0000256" key="6">
    <source>
        <dbReference type="ARBA" id="ARBA00023004"/>
    </source>
</evidence>
<dbReference type="GO" id="GO:0005524">
    <property type="term" value="F:ATP binding"/>
    <property type="evidence" value="ECO:0007669"/>
    <property type="project" value="UniProtKB-KW"/>
</dbReference>
<keyword evidence="6" id="KW-0408">Iron</keyword>
<dbReference type="InterPro" id="IPR050093">
    <property type="entry name" value="ABC_SmlMolc_Importer"/>
</dbReference>
<dbReference type="PROSITE" id="PS00211">
    <property type="entry name" value="ABC_TRANSPORTER_1"/>
    <property type="match status" value="1"/>
</dbReference>
<evidence type="ECO:0000256" key="8">
    <source>
        <dbReference type="ARBA" id="ARBA00023136"/>
    </source>
</evidence>
<dbReference type="GO" id="GO:0016020">
    <property type="term" value="C:membrane"/>
    <property type="evidence" value="ECO:0007669"/>
    <property type="project" value="InterPro"/>
</dbReference>
<proteinExistence type="predicted"/>
<evidence type="ECO:0000313" key="10">
    <source>
        <dbReference type="EMBL" id="RDE50117.1"/>
    </source>
</evidence>
<evidence type="ECO:0000256" key="1">
    <source>
        <dbReference type="ARBA" id="ARBA00022448"/>
    </source>
</evidence>
<dbReference type="Proteomes" id="UP000253831">
    <property type="component" value="Unassembled WGS sequence"/>
</dbReference>
<dbReference type="InterPro" id="IPR003439">
    <property type="entry name" value="ABC_transporter-like_ATP-bd"/>
</dbReference>
<evidence type="ECO:0000256" key="3">
    <source>
        <dbReference type="ARBA" id="ARBA00022496"/>
    </source>
</evidence>
<reference evidence="10 11" key="1">
    <citation type="submission" date="2018-05" db="EMBL/GenBank/DDBJ databases">
        <title>Integrated omic analyses show evidence that a Ca. Accumulibacter phosphatis strain performs denitrification under micro-aerobic conditions.</title>
        <authorList>
            <person name="Camejo P.Y."/>
            <person name="Katherine M.D."/>
            <person name="Daniel N.R."/>
        </authorList>
    </citation>
    <scope>NUCLEOTIDE SEQUENCE [LARGE SCALE GENOMIC DNA]</scope>
    <source>
        <strain evidence="10">UW-LDO-IC</strain>
    </source>
</reference>
<keyword evidence="2" id="KW-1003">Cell membrane</keyword>
<keyword evidence="4" id="KW-0547">Nucleotide-binding</keyword>
<protein>
    <submittedName>
        <fullName evidence="10">ABC transporter ATP-binding protein</fullName>
    </submittedName>
</protein>
<dbReference type="SUPFAM" id="SSF52540">
    <property type="entry name" value="P-loop containing nucleoside triphosphate hydrolases"/>
    <property type="match status" value="1"/>
</dbReference>
<dbReference type="InterPro" id="IPR017871">
    <property type="entry name" value="ABC_transporter-like_CS"/>
</dbReference>
<evidence type="ECO:0000256" key="5">
    <source>
        <dbReference type="ARBA" id="ARBA00022840"/>
    </source>
</evidence>
<dbReference type="Pfam" id="PF00005">
    <property type="entry name" value="ABC_tran"/>
    <property type="match status" value="1"/>
</dbReference>
<dbReference type="CDD" id="cd03259">
    <property type="entry name" value="ABC_Carb_Solutes_like"/>
    <property type="match status" value="1"/>
</dbReference>
<dbReference type="InterPro" id="IPR008995">
    <property type="entry name" value="Mo/tungstate-bd_C_term_dom"/>
</dbReference>